<keyword evidence="7" id="KW-1185">Reference proteome</keyword>
<reference evidence="6 7" key="1">
    <citation type="journal article" date="2022" name="Nat. Plants">
        <title>Genomes of leafy and leafless Platanthera orchids illuminate the evolution of mycoheterotrophy.</title>
        <authorList>
            <person name="Li M.H."/>
            <person name="Liu K.W."/>
            <person name="Li Z."/>
            <person name="Lu H.C."/>
            <person name="Ye Q.L."/>
            <person name="Zhang D."/>
            <person name="Wang J.Y."/>
            <person name="Li Y.F."/>
            <person name="Zhong Z.M."/>
            <person name="Liu X."/>
            <person name="Yu X."/>
            <person name="Liu D.K."/>
            <person name="Tu X.D."/>
            <person name="Liu B."/>
            <person name="Hao Y."/>
            <person name="Liao X.Y."/>
            <person name="Jiang Y.T."/>
            <person name="Sun W.H."/>
            <person name="Chen J."/>
            <person name="Chen Y.Q."/>
            <person name="Ai Y."/>
            <person name="Zhai J.W."/>
            <person name="Wu S.S."/>
            <person name="Zhou Z."/>
            <person name="Hsiao Y.Y."/>
            <person name="Wu W.L."/>
            <person name="Chen Y.Y."/>
            <person name="Lin Y.F."/>
            <person name="Hsu J.L."/>
            <person name="Li C.Y."/>
            <person name="Wang Z.W."/>
            <person name="Zhao X."/>
            <person name="Zhong W.Y."/>
            <person name="Ma X.K."/>
            <person name="Ma L."/>
            <person name="Huang J."/>
            <person name="Chen G.Z."/>
            <person name="Huang M.Z."/>
            <person name="Huang L."/>
            <person name="Peng D.H."/>
            <person name="Luo Y.B."/>
            <person name="Zou S.Q."/>
            <person name="Chen S.P."/>
            <person name="Lan S."/>
            <person name="Tsai W.C."/>
            <person name="Van de Peer Y."/>
            <person name="Liu Z.J."/>
        </authorList>
    </citation>
    <scope>NUCLEOTIDE SEQUENCE [LARGE SCALE GENOMIC DNA]</scope>
    <source>
        <strain evidence="6">Lor288</strain>
    </source>
</reference>
<feature type="signal peptide" evidence="5">
    <location>
        <begin position="1"/>
        <end position="22"/>
    </location>
</feature>
<organism evidence="6 7">
    <name type="scientific">Platanthera guangdongensis</name>
    <dbReference type="NCBI Taxonomy" id="2320717"/>
    <lineage>
        <taxon>Eukaryota</taxon>
        <taxon>Viridiplantae</taxon>
        <taxon>Streptophyta</taxon>
        <taxon>Embryophyta</taxon>
        <taxon>Tracheophyta</taxon>
        <taxon>Spermatophyta</taxon>
        <taxon>Magnoliopsida</taxon>
        <taxon>Liliopsida</taxon>
        <taxon>Asparagales</taxon>
        <taxon>Orchidaceae</taxon>
        <taxon>Orchidoideae</taxon>
        <taxon>Orchideae</taxon>
        <taxon>Orchidinae</taxon>
        <taxon>Platanthera</taxon>
    </lineage>
</organism>
<dbReference type="Pfam" id="PF00657">
    <property type="entry name" value="Lipase_GDSL"/>
    <property type="match status" value="1"/>
</dbReference>
<proteinExistence type="inferred from homology"/>
<protein>
    <submittedName>
        <fullName evidence="6">GDSL esterase/lipase</fullName>
    </submittedName>
</protein>
<name>A0ABR2LDU9_9ASPA</name>
<dbReference type="PANTHER" id="PTHR22835:SF663">
    <property type="entry name" value="LIPASE-LIKE"/>
    <property type="match status" value="1"/>
</dbReference>
<comment type="similarity">
    <text evidence="1">Belongs to the 'GDSL' lipolytic enzyme family.</text>
</comment>
<accession>A0ABR2LDU9</accession>
<evidence type="ECO:0000313" key="6">
    <source>
        <dbReference type="EMBL" id="KAK8938262.1"/>
    </source>
</evidence>
<comment type="caution">
    <text evidence="6">The sequence shown here is derived from an EMBL/GenBank/DDBJ whole genome shotgun (WGS) entry which is preliminary data.</text>
</comment>
<evidence type="ECO:0000313" key="7">
    <source>
        <dbReference type="Proteomes" id="UP001412067"/>
    </source>
</evidence>
<keyword evidence="4" id="KW-0325">Glycoprotein</keyword>
<evidence type="ECO:0000256" key="1">
    <source>
        <dbReference type="ARBA" id="ARBA00008668"/>
    </source>
</evidence>
<evidence type="ECO:0000256" key="3">
    <source>
        <dbReference type="ARBA" id="ARBA00022801"/>
    </source>
</evidence>
<dbReference type="InterPro" id="IPR001087">
    <property type="entry name" value="GDSL"/>
</dbReference>
<evidence type="ECO:0000256" key="4">
    <source>
        <dbReference type="ARBA" id="ARBA00023180"/>
    </source>
</evidence>
<dbReference type="InterPro" id="IPR036514">
    <property type="entry name" value="SGNH_hydro_sf"/>
</dbReference>
<dbReference type="Gene3D" id="3.40.50.1110">
    <property type="entry name" value="SGNH hydrolase"/>
    <property type="match status" value="2"/>
</dbReference>
<keyword evidence="3" id="KW-0378">Hydrolase</keyword>
<dbReference type="InterPro" id="IPR035669">
    <property type="entry name" value="SGNH_plant_lipase-like"/>
</dbReference>
<keyword evidence="2 5" id="KW-0732">Signal</keyword>
<evidence type="ECO:0000256" key="5">
    <source>
        <dbReference type="SAM" id="SignalP"/>
    </source>
</evidence>
<dbReference type="PANTHER" id="PTHR22835">
    <property type="entry name" value="ZINC FINGER FYVE DOMAIN CONTAINING PROTEIN"/>
    <property type="match status" value="1"/>
</dbReference>
<feature type="chain" id="PRO_5047011133" evidence="5">
    <location>
        <begin position="23"/>
        <end position="463"/>
    </location>
</feature>
<dbReference type="CDD" id="cd01837">
    <property type="entry name" value="SGNH_plant_lipase_like"/>
    <property type="match status" value="1"/>
</dbReference>
<gene>
    <name evidence="6" type="ORF">KSP40_PGU005968</name>
</gene>
<dbReference type="EMBL" id="JBBWWR010000021">
    <property type="protein sequence ID" value="KAK8938262.1"/>
    <property type="molecule type" value="Genomic_DNA"/>
</dbReference>
<sequence>MSSSGFLPPLFLFLLATSSADGCFTSIFSFGDSIADTGNLLISQKGEIPAARSPYGRTYFHRPTGRFSDGRLIIDFIAEALGFPYIRPYLAGPGDGGFRRGVNFAVAGATALDKDFLAEMGIETRFTNLTLQVQFGWFKELLPSLCSTDSGFNNPNWSGLGYIPRLEQLSGRSRSPTIRRITAVRVFARGGEPPHVLLVRAWEEPPVPKCRNLLDSSLFLVGEIGGNDINYAMLVGKSLGELHSYIPIVVHAISVLINVRAPAPGLLINPVFSPVFFFCFQELIKLGAKTFLVPGNSPIGCSPATLINFQNSSADDYDLTTGCVNWLNEFSQNQNKQLQLELDRLRALHPHATIIYADYYTPIVNIFSNHDTTGARRAPLAACCGSGGRYNVEGPVFCGDECAIVCDDSSSYVYWDIVHMTDAANKAIACGLLEGPFADPPLKEICPHIRLPGDYRSSKVVVA</sequence>
<dbReference type="Proteomes" id="UP001412067">
    <property type="component" value="Unassembled WGS sequence"/>
</dbReference>
<evidence type="ECO:0000256" key="2">
    <source>
        <dbReference type="ARBA" id="ARBA00022729"/>
    </source>
</evidence>